<accession>A0ACB7TR12</accession>
<sequence>MIKLCSLKQQQKDGEATSNKPAIQKRTSAAELRITRDINELNLPKTFDVEFPEQDGQLNFNLFICQSFYRNKCFMVSFRASPIYPHEPPQVKCDTIVHHPNRDLDGNLFNLLKTCQMEFPSPDDRLNFKLDICPEESLYRNGRFMFSFHKSPNYPHEPHKHPNTDLDGDVCLNISGDDRKPVRAANSIV</sequence>
<keyword evidence="2" id="KW-1185">Reference proteome</keyword>
<comment type="caution">
    <text evidence="1">The sequence shown here is derived from an EMBL/GenBank/DDBJ whole genome shotgun (WGS) entry which is preliminary data.</text>
</comment>
<reference evidence="1" key="1">
    <citation type="submission" date="2020-05" db="EMBL/GenBank/DDBJ databases">
        <title>Large-scale comparative analyses of tick genomes elucidate their genetic diversity and vector capacities.</title>
        <authorList>
            <person name="Jia N."/>
            <person name="Wang J."/>
            <person name="Shi W."/>
            <person name="Du L."/>
            <person name="Sun Y."/>
            <person name="Zhan W."/>
            <person name="Jiang J."/>
            <person name="Wang Q."/>
            <person name="Zhang B."/>
            <person name="Ji P."/>
            <person name="Sakyi L.B."/>
            <person name="Cui X."/>
            <person name="Yuan T."/>
            <person name="Jiang B."/>
            <person name="Yang W."/>
            <person name="Lam T.T.-Y."/>
            <person name="Chang Q."/>
            <person name="Ding S."/>
            <person name="Wang X."/>
            <person name="Zhu J."/>
            <person name="Ruan X."/>
            <person name="Zhao L."/>
            <person name="Wei J."/>
            <person name="Que T."/>
            <person name="Du C."/>
            <person name="Cheng J."/>
            <person name="Dai P."/>
            <person name="Han X."/>
            <person name="Huang E."/>
            <person name="Gao Y."/>
            <person name="Liu J."/>
            <person name="Shao H."/>
            <person name="Ye R."/>
            <person name="Li L."/>
            <person name="Wei W."/>
            <person name="Wang X."/>
            <person name="Wang C."/>
            <person name="Yang T."/>
            <person name="Huo Q."/>
            <person name="Li W."/>
            <person name="Guo W."/>
            <person name="Chen H."/>
            <person name="Zhou L."/>
            <person name="Ni X."/>
            <person name="Tian J."/>
            <person name="Zhou Y."/>
            <person name="Sheng Y."/>
            <person name="Liu T."/>
            <person name="Pan Y."/>
            <person name="Xia L."/>
            <person name="Li J."/>
            <person name="Zhao F."/>
            <person name="Cao W."/>
        </authorList>
    </citation>
    <scope>NUCLEOTIDE SEQUENCE</scope>
    <source>
        <strain evidence="1">Hyas-2018</strain>
    </source>
</reference>
<proteinExistence type="predicted"/>
<dbReference type="EMBL" id="CM023481">
    <property type="protein sequence ID" value="KAH6948484.1"/>
    <property type="molecule type" value="Genomic_DNA"/>
</dbReference>
<evidence type="ECO:0000313" key="1">
    <source>
        <dbReference type="EMBL" id="KAH6948484.1"/>
    </source>
</evidence>
<organism evidence="1 2">
    <name type="scientific">Hyalomma asiaticum</name>
    <name type="common">Tick</name>
    <dbReference type="NCBI Taxonomy" id="266040"/>
    <lineage>
        <taxon>Eukaryota</taxon>
        <taxon>Metazoa</taxon>
        <taxon>Ecdysozoa</taxon>
        <taxon>Arthropoda</taxon>
        <taxon>Chelicerata</taxon>
        <taxon>Arachnida</taxon>
        <taxon>Acari</taxon>
        <taxon>Parasitiformes</taxon>
        <taxon>Ixodida</taxon>
        <taxon>Ixodoidea</taxon>
        <taxon>Ixodidae</taxon>
        <taxon>Hyalomminae</taxon>
        <taxon>Hyalomma</taxon>
    </lineage>
</organism>
<gene>
    <name evidence="1" type="ORF">HPB50_024823</name>
</gene>
<name>A0ACB7TR12_HYAAI</name>
<dbReference type="Proteomes" id="UP000821845">
    <property type="component" value="Chromosome 1"/>
</dbReference>
<protein>
    <submittedName>
        <fullName evidence="1">Uncharacterized protein</fullName>
    </submittedName>
</protein>
<evidence type="ECO:0000313" key="2">
    <source>
        <dbReference type="Proteomes" id="UP000821845"/>
    </source>
</evidence>